<reference evidence="4 5" key="1">
    <citation type="journal article" date="2014" name="Int. J. Syst. Evol. Microbiol.">
        <title>Complete genome sequence of Corynebacterium casei LMG S-19264T (=DSM 44701T), isolated from a smear-ripened cheese.</title>
        <authorList>
            <consortium name="US DOE Joint Genome Institute (JGI-PGF)"/>
            <person name="Walter F."/>
            <person name="Albersmeier A."/>
            <person name="Kalinowski J."/>
            <person name="Ruckert C."/>
        </authorList>
    </citation>
    <scope>NUCLEOTIDE SEQUENCE [LARGE SCALE GENOMIC DNA]</scope>
    <source>
        <strain evidence="4 5">CGMCC 4.7215</strain>
    </source>
</reference>
<sequence>MASGERFDTRAVEEYSDWEQGDVVTPIHLSSTYRMPGIDPEMSLEDVDPDAGEFLYGRLSNPTRHAVEKQLADLENGEMGFAFASGTAAIATAIFAVVEEGDHIIAFDDLYAGTRRMLEQLFEARLGFDVTFVDAREPAHVAEAITDDTSLLWMETPTNPMIHLCDIGAISQIAAENDAILGVDNTFATPYFQKPLELGADVVAHSTTKYMNGHSDGVGGALVTDDPHMAESIEFNQQVGLGNQMPPFDAYLLSRGLKTMGVRMRQHQENTMELAQYLDDHDCVTDVYYPGLESHPQSELASEQMDGYSGVLSFELTGDIEAAQRFLNTIETMNLAVSLGGVETLVNHPATMTHEPLGEKRRAELGITDSLLRISVGIEDIRDLKDDFERGFQALETATTP</sequence>
<dbReference type="Gene3D" id="3.90.1150.10">
    <property type="entry name" value="Aspartate Aminotransferase, domain 1"/>
    <property type="match status" value="1"/>
</dbReference>
<name>A0ABD5X6H7_9EURY</name>
<evidence type="ECO:0000313" key="5">
    <source>
        <dbReference type="Proteomes" id="UP001596414"/>
    </source>
</evidence>
<proteinExistence type="inferred from homology"/>
<dbReference type="PANTHER" id="PTHR11808">
    <property type="entry name" value="TRANS-SULFURATION ENZYME FAMILY MEMBER"/>
    <property type="match status" value="1"/>
</dbReference>
<dbReference type="CDD" id="cd00614">
    <property type="entry name" value="CGS_like"/>
    <property type="match status" value="1"/>
</dbReference>
<dbReference type="SUPFAM" id="SSF53383">
    <property type="entry name" value="PLP-dependent transferases"/>
    <property type="match status" value="1"/>
</dbReference>
<accession>A0ABD5X6H7</accession>
<dbReference type="PANTHER" id="PTHR11808:SF15">
    <property type="entry name" value="CYSTATHIONINE GAMMA-LYASE"/>
    <property type="match status" value="1"/>
</dbReference>
<organism evidence="4 5">
    <name type="scientific">Halovenus rubra</name>
    <dbReference type="NCBI Taxonomy" id="869890"/>
    <lineage>
        <taxon>Archaea</taxon>
        <taxon>Methanobacteriati</taxon>
        <taxon>Methanobacteriota</taxon>
        <taxon>Stenosarchaea group</taxon>
        <taxon>Halobacteria</taxon>
        <taxon>Halobacteriales</taxon>
        <taxon>Haloarculaceae</taxon>
        <taxon>Halovenus</taxon>
    </lineage>
</organism>
<comment type="caution">
    <text evidence="4">The sequence shown here is derived from an EMBL/GenBank/DDBJ whole genome shotgun (WGS) entry which is preliminary data.</text>
</comment>
<dbReference type="InterPro" id="IPR015421">
    <property type="entry name" value="PyrdxlP-dep_Trfase_major"/>
</dbReference>
<dbReference type="GO" id="GO:0009086">
    <property type="term" value="P:methionine biosynthetic process"/>
    <property type="evidence" value="ECO:0007669"/>
    <property type="project" value="UniProtKB-ARBA"/>
</dbReference>
<dbReference type="GO" id="GO:0003824">
    <property type="term" value="F:catalytic activity"/>
    <property type="evidence" value="ECO:0007669"/>
    <property type="project" value="UniProtKB-ARBA"/>
</dbReference>
<dbReference type="PROSITE" id="PS00868">
    <property type="entry name" value="CYS_MET_METAB_PP"/>
    <property type="match status" value="1"/>
</dbReference>
<dbReference type="InterPro" id="IPR015424">
    <property type="entry name" value="PyrdxlP-dep_Trfase"/>
</dbReference>
<dbReference type="RefSeq" id="WP_267637466.1">
    <property type="nucleotide sequence ID" value="NZ_JAODIY010000009.1"/>
</dbReference>
<gene>
    <name evidence="4" type="ORF">ACFQJ7_11915</name>
</gene>
<dbReference type="FunFam" id="3.90.1150.10:FF:000033">
    <property type="entry name" value="Cystathionine gamma-synthase"/>
    <property type="match status" value="1"/>
</dbReference>
<protein>
    <submittedName>
        <fullName evidence="4">Trans-sulfuration enzyme family protein</fullName>
    </submittedName>
</protein>
<evidence type="ECO:0000313" key="4">
    <source>
        <dbReference type="EMBL" id="MFC7126721.1"/>
    </source>
</evidence>
<dbReference type="InterPro" id="IPR015422">
    <property type="entry name" value="PyrdxlP-dep_Trfase_small"/>
</dbReference>
<dbReference type="FunFam" id="3.40.640.10:FF:000046">
    <property type="entry name" value="Cystathionine gamma-lyase"/>
    <property type="match status" value="1"/>
</dbReference>
<keyword evidence="3" id="KW-0663">Pyridoxal phosphate</keyword>
<dbReference type="Pfam" id="PF01053">
    <property type="entry name" value="Cys_Met_Meta_PP"/>
    <property type="match status" value="1"/>
</dbReference>
<comment type="similarity">
    <text evidence="2">Belongs to the trans-sulfuration enzymes family.</text>
</comment>
<comment type="cofactor">
    <cofactor evidence="1">
        <name>pyridoxal 5'-phosphate</name>
        <dbReference type="ChEBI" id="CHEBI:597326"/>
    </cofactor>
</comment>
<evidence type="ECO:0000256" key="1">
    <source>
        <dbReference type="ARBA" id="ARBA00001933"/>
    </source>
</evidence>
<dbReference type="EMBL" id="JBHSZQ010000047">
    <property type="protein sequence ID" value="MFC7126721.1"/>
    <property type="molecule type" value="Genomic_DNA"/>
</dbReference>
<dbReference type="Gene3D" id="3.40.640.10">
    <property type="entry name" value="Type I PLP-dependent aspartate aminotransferase-like (Major domain)"/>
    <property type="match status" value="1"/>
</dbReference>
<dbReference type="AlphaFoldDB" id="A0ABD5X6H7"/>
<dbReference type="PIRSF" id="PIRSF001434">
    <property type="entry name" value="CGS"/>
    <property type="match status" value="1"/>
</dbReference>
<dbReference type="InterPro" id="IPR054542">
    <property type="entry name" value="Cys_met_metab_PP"/>
</dbReference>
<evidence type="ECO:0000256" key="2">
    <source>
        <dbReference type="ARBA" id="ARBA00009077"/>
    </source>
</evidence>
<dbReference type="Proteomes" id="UP001596414">
    <property type="component" value="Unassembled WGS sequence"/>
</dbReference>
<dbReference type="InterPro" id="IPR000277">
    <property type="entry name" value="Cys/Met-Metab_PyrdxlP-dep_enz"/>
</dbReference>
<evidence type="ECO:0000256" key="3">
    <source>
        <dbReference type="ARBA" id="ARBA00022898"/>
    </source>
</evidence>